<dbReference type="Proteomes" id="UP000050488">
    <property type="component" value="Unassembled WGS sequence"/>
</dbReference>
<evidence type="ECO:0000256" key="2">
    <source>
        <dbReference type="SAM" id="Phobius"/>
    </source>
</evidence>
<gene>
    <name evidence="3" type="ORF">Clow_01476</name>
</gene>
<keyword evidence="2" id="KW-0472">Membrane</keyword>
<keyword evidence="4" id="KW-1185">Reference proteome</keyword>
<dbReference type="EMBL" id="LKEV01000004">
    <property type="protein sequence ID" value="KQB86123.1"/>
    <property type="molecule type" value="Genomic_DNA"/>
</dbReference>
<keyword evidence="2" id="KW-1133">Transmembrane helix</keyword>
<dbReference type="RefSeq" id="WP_055178098.1">
    <property type="nucleotide sequence ID" value="NZ_JAUSQY010000001.1"/>
</dbReference>
<name>A0A0Q1E0Y0_9CORY</name>
<keyword evidence="2" id="KW-0812">Transmembrane</keyword>
<evidence type="ECO:0000256" key="1">
    <source>
        <dbReference type="SAM" id="MobiDB-lite"/>
    </source>
</evidence>
<organism evidence="3 4">
    <name type="scientific">Corynebacterium lowii</name>
    <dbReference type="NCBI Taxonomy" id="1544413"/>
    <lineage>
        <taxon>Bacteria</taxon>
        <taxon>Bacillati</taxon>
        <taxon>Actinomycetota</taxon>
        <taxon>Actinomycetes</taxon>
        <taxon>Mycobacteriales</taxon>
        <taxon>Corynebacteriaceae</taxon>
        <taxon>Corynebacterium</taxon>
    </lineage>
</organism>
<evidence type="ECO:0000313" key="4">
    <source>
        <dbReference type="Proteomes" id="UP000050488"/>
    </source>
</evidence>
<protein>
    <submittedName>
        <fullName evidence="3">Uncharacterized protein</fullName>
    </submittedName>
</protein>
<sequence>MTPLLITLIISLPLWLIFVFWYQRYRLNKKKKYKGMGADWPNEWLGGKGTQEILREDSTSQDYGSPLPQPSKGESKEN</sequence>
<dbReference type="PATRIC" id="fig|1544413.3.peg.1479"/>
<dbReference type="AlphaFoldDB" id="A0A0Q1E0Y0"/>
<feature type="region of interest" description="Disordered" evidence="1">
    <location>
        <begin position="55"/>
        <end position="78"/>
    </location>
</feature>
<reference evidence="3 4" key="1">
    <citation type="submission" date="2015-10" db="EMBL/GenBank/DDBJ databases">
        <title>Corynebacteirum lowii and Corynebacterium oculi species nova, derived from human clinical disease and and emended description of Corynebacterium mastiditis.</title>
        <authorList>
            <person name="Bernard K."/>
            <person name="Pacheco A.L."/>
            <person name="Mcdougall C."/>
            <person name="Burtx T."/>
            <person name="Weibe D."/>
            <person name="Tyler S."/>
            <person name="Olson A.B."/>
            <person name="Cnockaert M."/>
            <person name="Eguchi H."/>
            <person name="Kuwahara T."/>
            <person name="Nakayama-Imaohji H."/>
            <person name="Boudewijins M."/>
            <person name="Van Hoecke F."/>
            <person name="Bernier A.-M."/>
            <person name="Vandamme P."/>
        </authorList>
    </citation>
    <scope>NUCLEOTIDE SEQUENCE [LARGE SCALE GENOMIC DNA]</scope>
    <source>
        <strain evidence="3 4">NML 130206</strain>
    </source>
</reference>
<comment type="caution">
    <text evidence="3">The sequence shown here is derived from an EMBL/GenBank/DDBJ whole genome shotgun (WGS) entry which is preliminary data.</text>
</comment>
<evidence type="ECO:0000313" key="3">
    <source>
        <dbReference type="EMBL" id="KQB86123.1"/>
    </source>
</evidence>
<accession>A0A0Q1E0Y0</accession>
<feature type="transmembrane region" description="Helical" evidence="2">
    <location>
        <begin position="6"/>
        <end position="22"/>
    </location>
</feature>
<dbReference type="STRING" id="1544413.Clow_01476"/>
<dbReference type="OrthoDB" id="9943023at2"/>
<proteinExistence type="predicted"/>